<evidence type="ECO:0000313" key="1">
    <source>
        <dbReference type="EMBL" id="JAI01319.1"/>
    </source>
</evidence>
<proteinExistence type="predicted"/>
<sequence length="37" mass="4575">MLFYRYNMISIYDVDGVFQLCYTRNHKIFTFTFGKEL</sequence>
<organism evidence="1">
    <name type="scientific">Anguilla anguilla</name>
    <name type="common">European freshwater eel</name>
    <name type="synonym">Muraena anguilla</name>
    <dbReference type="NCBI Taxonomy" id="7936"/>
    <lineage>
        <taxon>Eukaryota</taxon>
        <taxon>Metazoa</taxon>
        <taxon>Chordata</taxon>
        <taxon>Craniata</taxon>
        <taxon>Vertebrata</taxon>
        <taxon>Euteleostomi</taxon>
        <taxon>Actinopterygii</taxon>
        <taxon>Neopterygii</taxon>
        <taxon>Teleostei</taxon>
        <taxon>Anguilliformes</taxon>
        <taxon>Anguillidae</taxon>
        <taxon>Anguilla</taxon>
    </lineage>
</organism>
<dbReference type="EMBL" id="GBXM01007259">
    <property type="protein sequence ID" value="JAI01319.1"/>
    <property type="molecule type" value="Transcribed_RNA"/>
</dbReference>
<reference evidence="1" key="2">
    <citation type="journal article" date="2015" name="Fish Shellfish Immunol.">
        <title>Early steps in the European eel (Anguilla anguilla)-Vibrio vulnificus interaction in the gills: Role of the RtxA13 toxin.</title>
        <authorList>
            <person name="Callol A."/>
            <person name="Pajuelo D."/>
            <person name="Ebbesson L."/>
            <person name="Teles M."/>
            <person name="MacKenzie S."/>
            <person name="Amaro C."/>
        </authorList>
    </citation>
    <scope>NUCLEOTIDE SEQUENCE</scope>
</reference>
<protein>
    <submittedName>
        <fullName evidence="1">Uncharacterized protein</fullName>
    </submittedName>
</protein>
<reference evidence="1" key="1">
    <citation type="submission" date="2014-11" db="EMBL/GenBank/DDBJ databases">
        <authorList>
            <person name="Amaro Gonzalez C."/>
        </authorList>
    </citation>
    <scope>NUCLEOTIDE SEQUENCE</scope>
</reference>
<name>A0A0E9XI08_ANGAN</name>
<accession>A0A0E9XI08</accession>
<dbReference type="AlphaFoldDB" id="A0A0E9XI08"/>